<name>A0A8D9AMS5_9HEMI</name>
<accession>A0A8D9AMS5</accession>
<evidence type="ECO:0000313" key="2">
    <source>
        <dbReference type="EMBL" id="CAG6768084.1"/>
    </source>
</evidence>
<reference evidence="2" key="1">
    <citation type="submission" date="2021-05" db="EMBL/GenBank/DDBJ databases">
        <authorList>
            <person name="Alioto T."/>
            <person name="Alioto T."/>
            <person name="Gomez Garrido J."/>
        </authorList>
    </citation>
    <scope>NUCLEOTIDE SEQUENCE</scope>
</reference>
<protein>
    <submittedName>
        <fullName evidence="2">Uncharacterized protein</fullName>
    </submittedName>
</protein>
<sequence>MQFSLLVVCLLFYLDVNISPVLSRKARPPKTPRRTTVLYTTITQGLEEVSSDMSREKVSFKSLSGQESSLASGFREREFESHPGRYFFERAIICPDIGSAFFLARPSLS</sequence>
<feature type="signal peptide" evidence="1">
    <location>
        <begin position="1"/>
        <end position="23"/>
    </location>
</feature>
<organism evidence="2">
    <name type="scientific">Cacopsylla melanoneura</name>
    <dbReference type="NCBI Taxonomy" id="428564"/>
    <lineage>
        <taxon>Eukaryota</taxon>
        <taxon>Metazoa</taxon>
        <taxon>Ecdysozoa</taxon>
        <taxon>Arthropoda</taxon>
        <taxon>Hexapoda</taxon>
        <taxon>Insecta</taxon>
        <taxon>Pterygota</taxon>
        <taxon>Neoptera</taxon>
        <taxon>Paraneoptera</taxon>
        <taxon>Hemiptera</taxon>
        <taxon>Sternorrhyncha</taxon>
        <taxon>Psylloidea</taxon>
        <taxon>Psyllidae</taxon>
        <taxon>Psyllinae</taxon>
        <taxon>Cacopsylla</taxon>
    </lineage>
</organism>
<dbReference type="AlphaFoldDB" id="A0A8D9AMS5"/>
<proteinExistence type="predicted"/>
<keyword evidence="1" id="KW-0732">Signal</keyword>
<feature type="chain" id="PRO_5034654088" evidence="1">
    <location>
        <begin position="24"/>
        <end position="109"/>
    </location>
</feature>
<dbReference type="EMBL" id="HBUF01575198">
    <property type="protein sequence ID" value="CAG6768084.1"/>
    <property type="molecule type" value="Transcribed_RNA"/>
</dbReference>
<evidence type="ECO:0000256" key="1">
    <source>
        <dbReference type="SAM" id="SignalP"/>
    </source>
</evidence>